<keyword evidence="3" id="KW-0472">Membrane</keyword>
<evidence type="ECO:0000256" key="1">
    <source>
        <dbReference type="ARBA" id="ARBA00022475"/>
    </source>
</evidence>
<dbReference type="SUPFAM" id="SSF53850">
    <property type="entry name" value="Periplasmic binding protein-like II"/>
    <property type="match status" value="1"/>
</dbReference>
<gene>
    <name evidence="7" type="ORF">GI584_16605</name>
</gene>
<dbReference type="Proteomes" id="UP000339690">
    <property type="component" value="Chromosome"/>
</dbReference>
<dbReference type="Pfam" id="PF01547">
    <property type="entry name" value="SBP_bac_1"/>
    <property type="match status" value="1"/>
</dbReference>
<organism evidence="7 8">
    <name type="scientific">Gracilibacillus salitolerans</name>
    <dbReference type="NCBI Taxonomy" id="2663022"/>
    <lineage>
        <taxon>Bacteria</taxon>
        <taxon>Bacillati</taxon>
        <taxon>Bacillota</taxon>
        <taxon>Bacilli</taxon>
        <taxon>Bacillales</taxon>
        <taxon>Bacillaceae</taxon>
        <taxon>Gracilibacillus</taxon>
    </lineage>
</organism>
<dbReference type="EMBL" id="CP045915">
    <property type="protein sequence ID" value="QGH35568.1"/>
    <property type="molecule type" value="Genomic_DNA"/>
</dbReference>
<keyword evidence="1" id="KW-1003">Cell membrane</keyword>
<dbReference type="InterPro" id="IPR006059">
    <property type="entry name" value="SBP"/>
</dbReference>
<dbReference type="InterPro" id="IPR050490">
    <property type="entry name" value="Bact_solute-bd_prot1"/>
</dbReference>
<keyword evidence="4" id="KW-0564">Palmitate</keyword>
<dbReference type="PANTHER" id="PTHR43649">
    <property type="entry name" value="ARABINOSE-BINDING PROTEIN-RELATED"/>
    <property type="match status" value="1"/>
</dbReference>
<evidence type="ECO:0000256" key="4">
    <source>
        <dbReference type="ARBA" id="ARBA00023139"/>
    </source>
</evidence>
<evidence type="ECO:0000313" key="7">
    <source>
        <dbReference type="EMBL" id="QGH35568.1"/>
    </source>
</evidence>
<dbReference type="PANTHER" id="PTHR43649:SF33">
    <property type="entry name" value="POLYGALACTURONAN_RHAMNOGALACTURONAN-BINDING PROTEIN YTCQ"/>
    <property type="match status" value="1"/>
</dbReference>
<evidence type="ECO:0000256" key="5">
    <source>
        <dbReference type="ARBA" id="ARBA00023288"/>
    </source>
</evidence>
<evidence type="ECO:0000256" key="6">
    <source>
        <dbReference type="SAM" id="MobiDB-lite"/>
    </source>
</evidence>
<dbReference type="Gene3D" id="3.40.190.10">
    <property type="entry name" value="Periplasmic binding protein-like II"/>
    <property type="match status" value="2"/>
</dbReference>
<evidence type="ECO:0000313" key="8">
    <source>
        <dbReference type="Proteomes" id="UP000339690"/>
    </source>
</evidence>
<proteinExistence type="predicted"/>
<keyword evidence="8" id="KW-1185">Reference proteome</keyword>
<protein>
    <submittedName>
        <fullName evidence="7">Extracellular solute-binding protein</fullName>
    </submittedName>
</protein>
<feature type="region of interest" description="Disordered" evidence="6">
    <location>
        <begin position="29"/>
        <end position="53"/>
    </location>
</feature>
<name>A0A5Q2TS24_9BACI</name>
<sequence>MRSRVLGHKLLLFIVASILFLVITACQSSETNESESENEEPDNSEGEDSGDQTDISISMRTLGFIHVENHSNINEDEYVKKLEEITNVDLDITLVPHSEFEQKMDLMFASGDIPDVVATSGAYGGGDTMRDAVDAGVFLPLDELIEEHGPNLLEEIPQAAWDAVTYDDGVIYAIPEFLGNPSRRATIVRADLLEEADIPIPTTPEEAWTVEETLDVLRTFKEMGIEQPYSGRAEFKYSDTFFGAFDAFAYDSQLELVDNQVQPKFFNEENMTTAIQTYKTMYDEGLIHPEFLTHEYNDYKNAGLSGKAGMWSMNANELLQWQGQLEESVPDGELAIIPSPRGTDGEGGYYLYGSVPRSYMINKEAEDKAVEIIKFLDWMLSEEAETFFSYGIEDKDYEMDGDQVNYHQPETNDEINIERYRTGWLWLIKDTTYYANLLELSEEGKQLMETYDTILANEGRDGIRYIPGLRALDDTPNLSSKSDVPAPFLMEHMAKMITGAEEIDDWSNVVDEWVDRGGDKLLEEAQERYENGDYLEPRR</sequence>
<evidence type="ECO:0000256" key="3">
    <source>
        <dbReference type="ARBA" id="ARBA00023136"/>
    </source>
</evidence>
<accession>A0A5Q2TS24</accession>
<dbReference type="RefSeq" id="WP_153791911.1">
    <property type="nucleotide sequence ID" value="NZ_CP045915.1"/>
</dbReference>
<feature type="compositionally biased region" description="Acidic residues" evidence="6">
    <location>
        <begin position="32"/>
        <end position="51"/>
    </location>
</feature>
<dbReference type="AlphaFoldDB" id="A0A5Q2TS24"/>
<keyword evidence="5" id="KW-0449">Lipoprotein</keyword>
<dbReference type="PROSITE" id="PS51257">
    <property type="entry name" value="PROKAR_LIPOPROTEIN"/>
    <property type="match status" value="1"/>
</dbReference>
<keyword evidence="2" id="KW-0732">Signal</keyword>
<reference evidence="7 8" key="1">
    <citation type="submission" date="2019-11" db="EMBL/GenBank/DDBJ databases">
        <title>Gracilibacillus salitolerans sp. nov., a moderate halophile isolated from a saline soil in northwest China.</title>
        <authorList>
            <person name="Gan L."/>
        </authorList>
    </citation>
    <scope>NUCLEOTIDE SEQUENCE [LARGE SCALE GENOMIC DNA]</scope>
    <source>
        <strain evidence="7 8">SCU50</strain>
    </source>
</reference>
<dbReference type="KEGG" id="grc:GI584_16605"/>
<evidence type="ECO:0000256" key="2">
    <source>
        <dbReference type="ARBA" id="ARBA00022729"/>
    </source>
</evidence>